<dbReference type="GO" id="GO:0009279">
    <property type="term" value="C:cell outer membrane"/>
    <property type="evidence" value="ECO:0007669"/>
    <property type="project" value="UniProtKB-SubCell"/>
</dbReference>
<dbReference type="Gene3D" id="2.170.130.10">
    <property type="entry name" value="TonB-dependent receptor, plug domain"/>
    <property type="match status" value="1"/>
</dbReference>
<proteinExistence type="inferred from homology"/>
<dbReference type="InterPro" id="IPR037066">
    <property type="entry name" value="Plug_dom_sf"/>
</dbReference>
<evidence type="ECO:0000256" key="3">
    <source>
        <dbReference type="ARBA" id="ARBA00022452"/>
    </source>
</evidence>
<dbReference type="InterPro" id="IPR012910">
    <property type="entry name" value="Plug_dom"/>
</dbReference>
<dbReference type="PROSITE" id="PS52016">
    <property type="entry name" value="TONB_DEPENDENT_REC_3"/>
    <property type="match status" value="1"/>
</dbReference>
<evidence type="ECO:0000259" key="12">
    <source>
        <dbReference type="Pfam" id="PF07715"/>
    </source>
</evidence>
<dbReference type="Pfam" id="PF00593">
    <property type="entry name" value="TonB_dep_Rec_b-barrel"/>
    <property type="match status" value="1"/>
</dbReference>
<dbReference type="PANTHER" id="PTHR40980:SF5">
    <property type="entry name" value="TONB-DEPENDENT RECEPTOR"/>
    <property type="match status" value="1"/>
</dbReference>
<evidence type="ECO:0000256" key="10">
    <source>
        <dbReference type="SAM" id="SignalP"/>
    </source>
</evidence>
<dbReference type="PANTHER" id="PTHR40980">
    <property type="entry name" value="PLUG DOMAIN-CONTAINING PROTEIN"/>
    <property type="match status" value="1"/>
</dbReference>
<dbReference type="EMBL" id="WXYO01000001">
    <property type="protein sequence ID" value="NAS10800.1"/>
    <property type="molecule type" value="Genomic_DNA"/>
</dbReference>
<dbReference type="InterPro" id="IPR008969">
    <property type="entry name" value="CarboxyPept-like_regulatory"/>
</dbReference>
<evidence type="ECO:0000256" key="9">
    <source>
        <dbReference type="RuleBase" id="RU003357"/>
    </source>
</evidence>
<keyword evidence="7 8" id="KW-0998">Cell outer membrane</keyword>
<dbReference type="InterPro" id="IPR036942">
    <property type="entry name" value="Beta-barrel_TonB_sf"/>
</dbReference>
<evidence type="ECO:0000256" key="7">
    <source>
        <dbReference type="ARBA" id="ARBA00023237"/>
    </source>
</evidence>
<evidence type="ECO:0000256" key="2">
    <source>
        <dbReference type="ARBA" id="ARBA00022448"/>
    </source>
</evidence>
<keyword evidence="14" id="KW-1185">Reference proteome</keyword>
<comment type="caution">
    <text evidence="13">The sequence shown here is derived from an EMBL/GenBank/DDBJ whole genome shotgun (WGS) entry which is preliminary data.</text>
</comment>
<dbReference type="Gene3D" id="2.40.170.20">
    <property type="entry name" value="TonB-dependent receptor, beta-barrel domain"/>
    <property type="match status" value="1"/>
</dbReference>
<reference evidence="13 14" key="1">
    <citation type="submission" date="2020-01" db="EMBL/GenBank/DDBJ databases">
        <title>Bacteria diversity of Porities sp.</title>
        <authorList>
            <person name="Wang G."/>
        </authorList>
    </citation>
    <scope>NUCLEOTIDE SEQUENCE [LARGE SCALE GENOMIC DNA]</scope>
    <source>
        <strain evidence="13 14">R33</strain>
    </source>
</reference>
<evidence type="ECO:0000259" key="11">
    <source>
        <dbReference type="Pfam" id="PF00593"/>
    </source>
</evidence>
<dbReference type="AlphaFoldDB" id="A0A6L9E7X4"/>
<evidence type="ECO:0000256" key="8">
    <source>
        <dbReference type="PROSITE-ProRule" id="PRU01360"/>
    </source>
</evidence>
<comment type="similarity">
    <text evidence="8 9">Belongs to the TonB-dependent receptor family.</text>
</comment>
<accession>A0A6L9E7X4</accession>
<feature type="domain" description="TonB-dependent receptor plug" evidence="12">
    <location>
        <begin position="138"/>
        <end position="229"/>
    </location>
</feature>
<dbReference type="InterPro" id="IPR000531">
    <property type="entry name" value="Beta-barrel_TonB"/>
</dbReference>
<dbReference type="Proteomes" id="UP000475249">
    <property type="component" value="Unassembled WGS sequence"/>
</dbReference>
<keyword evidence="6 8" id="KW-0472">Membrane</keyword>
<dbReference type="RefSeq" id="WP_161433587.1">
    <property type="nucleotide sequence ID" value="NZ_WXYO01000001.1"/>
</dbReference>
<gene>
    <name evidence="13" type="ORF">GTQ38_02230</name>
</gene>
<keyword evidence="13" id="KW-0675">Receptor</keyword>
<dbReference type="InterPro" id="IPR039426">
    <property type="entry name" value="TonB-dep_rcpt-like"/>
</dbReference>
<dbReference type="SUPFAM" id="SSF49464">
    <property type="entry name" value="Carboxypeptidase regulatory domain-like"/>
    <property type="match status" value="1"/>
</dbReference>
<keyword evidence="2 8" id="KW-0813">Transport</keyword>
<evidence type="ECO:0000256" key="5">
    <source>
        <dbReference type="ARBA" id="ARBA00023077"/>
    </source>
</evidence>
<dbReference type="Pfam" id="PF13715">
    <property type="entry name" value="CarbopepD_reg_2"/>
    <property type="match status" value="1"/>
</dbReference>
<feature type="signal peptide" evidence="10">
    <location>
        <begin position="1"/>
        <end position="20"/>
    </location>
</feature>
<keyword evidence="4 8" id="KW-0812">Transmembrane</keyword>
<name>A0A6L9E7X4_9FLAO</name>
<dbReference type="Pfam" id="PF07715">
    <property type="entry name" value="Plug"/>
    <property type="match status" value="1"/>
</dbReference>
<evidence type="ECO:0000313" key="14">
    <source>
        <dbReference type="Proteomes" id="UP000475249"/>
    </source>
</evidence>
<evidence type="ECO:0000256" key="6">
    <source>
        <dbReference type="ARBA" id="ARBA00023136"/>
    </source>
</evidence>
<keyword evidence="10" id="KW-0732">Signal</keyword>
<keyword evidence="3 8" id="KW-1134">Transmembrane beta strand</keyword>
<protein>
    <submittedName>
        <fullName evidence="13">TonB-dependent receptor</fullName>
    </submittedName>
</protein>
<sequence length="942" mass="105409">MKTRFKFLLLSCLFFQFALAQKGEVTGKLIDVEFQDPIAFANIVVKGTTTGTTSDFDGNYVLSLDPGVYTLSYSFLGYKTIEISDIEVKEGAVTTVNVNMEVLAEGLDEVVVAVSVRKNTETAVLGIQKKAVNLLDGLSAETFKKSGSSNVAGAIKQVPGVSVQGGKYVYVRGLGDRYTKSILNGVDIPGLDPDRNTIQLDIFPTNIIDNVLVLKSASANYPADFTGGIVNIVTKDYPTKEEYSLSVGGSFNPDMHFNDQYLSYQGGDTDFLGFDDGTRDVPINRNQDIPNRFEFDPRLTTITKQFTPTLSALRESSFMNYNFGFTAGNQYNVGEGENRIGFLASASYRNTTTFFEDAENNFFRRDPDRSVFELATDRTQSGDIGKNNVLLSGLLGGSFKTKKSKYRLNLLHIQNGESTAGDFSQTLNFTDFIIFSKDNLEYTERSISNALLSGTHTNEDATWTTEWALSPTLSRINDKDIRTTSFQVEEDIISIPQNNQPKRIWRELEEINAVAKLDFTRKYKLSNKDAKLQFGAFGSYKQRDFSILNFEIENNTTTTQFEGIADNILLEENLWTVENNSGSFIDPDISIAEPANTFEATQQNIAGYVSNEFKIGSKLRTILGLRVEKFESLYTGEDNRDINDPAKVIFDNETILDKFDFFPTANLIYELTEQMNLRGSYSRTTARPSFKEASIAKIFDPLSNNTFIGNIDLQPTYINNFDLRLEWYGESAEMIAISGFFKTFQDPIELTYFESSSDNFTPRNLGDAEVIGVELELRKNLGFLAAAFSNFSVNINTSIIDSKQIFSEQERNLRELGLREGETLGDSRELQGQSPFLINAGLSYQGEENGLQIGMFYNVQGKTLQVVGTGFVPDVFTMPFHNLNFNLTKAFGENDNQSISFRVSNLLKDDVESEYESFGAENRTFSKRSPGRAFSLGYSLRF</sequence>
<organism evidence="13 14">
    <name type="scientific">Poritiphilus flavus</name>
    <dbReference type="NCBI Taxonomy" id="2697053"/>
    <lineage>
        <taxon>Bacteria</taxon>
        <taxon>Pseudomonadati</taxon>
        <taxon>Bacteroidota</taxon>
        <taxon>Flavobacteriia</taxon>
        <taxon>Flavobacteriales</taxon>
        <taxon>Flavobacteriaceae</taxon>
        <taxon>Poritiphilus</taxon>
    </lineage>
</organism>
<feature type="domain" description="TonB-dependent receptor-like beta-barrel" evidence="11">
    <location>
        <begin position="516"/>
        <end position="906"/>
    </location>
</feature>
<evidence type="ECO:0000313" key="13">
    <source>
        <dbReference type="EMBL" id="NAS10800.1"/>
    </source>
</evidence>
<dbReference type="Gene3D" id="2.60.40.1120">
    <property type="entry name" value="Carboxypeptidase-like, regulatory domain"/>
    <property type="match status" value="1"/>
</dbReference>
<dbReference type="SUPFAM" id="SSF56935">
    <property type="entry name" value="Porins"/>
    <property type="match status" value="1"/>
</dbReference>
<keyword evidence="5 9" id="KW-0798">TonB box</keyword>
<comment type="subcellular location">
    <subcellularLocation>
        <location evidence="1 8">Cell outer membrane</location>
        <topology evidence="1 8">Multi-pass membrane protein</topology>
    </subcellularLocation>
</comment>
<evidence type="ECO:0000256" key="1">
    <source>
        <dbReference type="ARBA" id="ARBA00004571"/>
    </source>
</evidence>
<feature type="chain" id="PRO_5026849209" evidence="10">
    <location>
        <begin position="21"/>
        <end position="942"/>
    </location>
</feature>
<evidence type="ECO:0000256" key="4">
    <source>
        <dbReference type="ARBA" id="ARBA00022692"/>
    </source>
</evidence>